<feature type="domain" description="Hexokinase C-terminal" evidence="14">
    <location>
        <begin position="225"/>
        <end position="465"/>
    </location>
</feature>
<dbReference type="FunFam" id="3.30.420.40:FF:000805">
    <property type="entry name" value="Hexokinase-2"/>
    <property type="match status" value="1"/>
</dbReference>
<evidence type="ECO:0000256" key="8">
    <source>
        <dbReference type="ARBA" id="ARBA00023152"/>
    </source>
</evidence>
<dbReference type="InterPro" id="IPR019807">
    <property type="entry name" value="Hexokinase_BS"/>
</dbReference>
<evidence type="ECO:0000256" key="2">
    <source>
        <dbReference type="ARBA" id="ARBA00005028"/>
    </source>
</evidence>
<dbReference type="CDD" id="cd24018">
    <property type="entry name" value="ASKHA_NBD_HK_fungi"/>
    <property type="match status" value="1"/>
</dbReference>
<dbReference type="OrthoDB" id="419537at2759"/>
<keyword evidence="6 12" id="KW-0418">Kinase</keyword>
<proteinExistence type="inferred from homology"/>
<comment type="caution">
    <text evidence="15">The sequence shown here is derived from an EMBL/GenBank/DDBJ whole genome shotgun (WGS) entry which is preliminary data.</text>
</comment>
<comment type="catalytic activity">
    <reaction evidence="10">
        <text>D-fructose + ATP = D-fructose 6-phosphate + ADP + H(+)</text>
        <dbReference type="Rhea" id="RHEA:16125"/>
        <dbReference type="ChEBI" id="CHEBI:15378"/>
        <dbReference type="ChEBI" id="CHEBI:30616"/>
        <dbReference type="ChEBI" id="CHEBI:37721"/>
        <dbReference type="ChEBI" id="CHEBI:61527"/>
        <dbReference type="ChEBI" id="CHEBI:456216"/>
        <dbReference type="EC" id="2.7.1.1"/>
    </reaction>
    <physiologicalReaction direction="left-to-right" evidence="10">
        <dbReference type="Rhea" id="RHEA:16126"/>
    </physiologicalReaction>
</comment>
<keyword evidence="4 12" id="KW-0808">Transferase</keyword>
<dbReference type="Proteomes" id="UP000789508">
    <property type="component" value="Unassembled WGS sequence"/>
</dbReference>
<evidence type="ECO:0000256" key="1">
    <source>
        <dbReference type="ARBA" id="ARBA00004888"/>
    </source>
</evidence>
<comment type="pathway">
    <text evidence="2">Carbohydrate metabolism; hexose metabolism.</text>
</comment>
<dbReference type="SUPFAM" id="SSF53067">
    <property type="entry name" value="Actin-like ATPase domain"/>
    <property type="match status" value="2"/>
</dbReference>
<keyword evidence="16" id="KW-1185">Reference proteome</keyword>
<dbReference type="Gene3D" id="3.40.367.20">
    <property type="match status" value="1"/>
</dbReference>
<comment type="catalytic activity">
    <reaction evidence="11">
        <text>D-glucose + ATP = D-glucose 6-phosphate + ADP + H(+)</text>
        <dbReference type="Rhea" id="RHEA:17825"/>
        <dbReference type="ChEBI" id="CHEBI:4167"/>
        <dbReference type="ChEBI" id="CHEBI:15378"/>
        <dbReference type="ChEBI" id="CHEBI:30616"/>
        <dbReference type="ChEBI" id="CHEBI:61548"/>
        <dbReference type="ChEBI" id="CHEBI:456216"/>
        <dbReference type="EC" id="2.7.1.1"/>
    </reaction>
    <physiologicalReaction direction="left-to-right" evidence="11">
        <dbReference type="Rhea" id="RHEA:17826"/>
    </physiologicalReaction>
</comment>
<dbReference type="PANTHER" id="PTHR19443:SF30">
    <property type="entry name" value="GLUCOKINASE-1-RELATED"/>
    <property type="match status" value="1"/>
</dbReference>
<evidence type="ECO:0000259" key="14">
    <source>
        <dbReference type="Pfam" id="PF03727"/>
    </source>
</evidence>
<dbReference type="GO" id="GO:0005524">
    <property type="term" value="F:ATP binding"/>
    <property type="evidence" value="ECO:0007669"/>
    <property type="project" value="UniProtKB-UniRule"/>
</dbReference>
<evidence type="ECO:0000256" key="12">
    <source>
        <dbReference type="RuleBase" id="RU362007"/>
    </source>
</evidence>
<dbReference type="GO" id="GO:0005536">
    <property type="term" value="F:D-glucose binding"/>
    <property type="evidence" value="ECO:0007669"/>
    <property type="project" value="InterPro"/>
</dbReference>
<gene>
    <name evidence="15" type="ORF">ALEPTO_LOCUS870</name>
</gene>
<evidence type="ECO:0000256" key="9">
    <source>
        <dbReference type="ARBA" id="ARBA00044613"/>
    </source>
</evidence>
<dbReference type="GO" id="GO:0006006">
    <property type="term" value="P:glucose metabolic process"/>
    <property type="evidence" value="ECO:0007669"/>
    <property type="project" value="TreeGrafter"/>
</dbReference>
<protein>
    <recommendedName>
        <fullName evidence="12">Phosphotransferase</fullName>
        <ecNumber evidence="12">2.7.1.-</ecNumber>
    </recommendedName>
</protein>
<evidence type="ECO:0000256" key="11">
    <source>
        <dbReference type="ARBA" id="ARBA00048160"/>
    </source>
</evidence>
<dbReference type="Gene3D" id="1.10.287.1250">
    <property type="match status" value="1"/>
</dbReference>
<dbReference type="GO" id="GO:0006096">
    <property type="term" value="P:glycolytic process"/>
    <property type="evidence" value="ECO:0007669"/>
    <property type="project" value="UniProtKB-KW"/>
</dbReference>
<dbReference type="PROSITE" id="PS51748">
    <property type="entry name" value="HEXOKINASE_2"/>
    <property type="match status" value="1"/>
</dbReference>
<dbReference type="InterPro" id="IPR022672">
    <property type="entry name" value="Hexokinase_N"/>
</dbReference>
<keyword evidence="7 12" id="KW-0067">ATP-binding</keyword>
<comment type="similarity">
    <text evidence="3 12">Belongs to the hexokinase family.</text>
</comment>
<evidence type="ECO:0000256" key="7">
    <source>
        <dbReference type="ARBA" id="ARBA00022840"/>
    </source>
</evidence>
<dbReference type="GO" id="GO:0005739">
    <property type="term" value="C:mitochondrion"/>
    <property type="evidence" value="ECO:0007669"/>
    <property type="project" value="TreeGrafter"/>
</dbReference>
<name>A0A9N8VFT2_9GLOM</name>
<evidence type="ECO:0000256" key="3">
    <source>
        <dbReference type="ARBA" id="ARBA00009225"/>
    </source>
</evidence>
<evidence type="ECO:0000259" key="13">
    <source>
        <dbReference type="Pfam" id="PF00349"/>
    </source>
</evidence>
<dbReference type="PANTHER" id="PTHR19443">
    <property type="entry name" value="HEXOKINASE"/>
    <property type="match status" value="1"/>
</dbReference>
<dbReference type="Gene3D" id="3.30.420.40">
    <property type="match status" value="1"/>
</dbReference>
<dbReference type="Pfam" id="PF00349">
    <property type="entry name" value="Hexokinase_1"/>
    <property type="match status" value="1"/>
</dbReference>
<evidence type="ECO:0000313" key="16">
    <source>
        <dbReference type="Proteomes" id="UP000789508"/>
    </source>
</evidence>
<dbReference type="EC" id="2.7.1.-" evidence="12"/>
<evidence type="ECO:0000256" key="4">
    <source>
        <dbReference type="ARBA" id="ARBA00022679"/>
    </source>
</evidence>
<evidence type="ECO:0000313" key="15">
    <source>
        <dbReference type="EMBL" id="CAG8448868.1"/>
    </source>
</evidence>
<dbReference type="GO" id="GO:0008865">
    <property type="term" value="F:fructokinase activity"/>
    <property type="evidence" value="ECO:0007669"/>
    <property type="project" value="TreeGrafter"/>
</dbReference>
<dbReference type="InterPro" id="IPR001312">
    <property type="entry name" value="Hexokinase"/>
</dbReference>
<keyword evidence="8 12" id="KW-0324">Glycolysis</keyword>
<dbReference type="GO" id="GO:0001678">
    <property type="term" value="P:intracellular glucose homeostasis"/>
    <property type="evidence" value="ECO:0007669"/>
    <property type="project" value="InterPro"/>
</dbReference>
<evidence type="ECO:0000256" key="5">
    <source>
        <dbReference type="ARBA" id="ARBA00022741"/>
    </source>
</evidence>
<accession>A0A9N8VFT2</accession>
<dbReference type="Pfam" id="PF03727">
    <property type="entry name" value="Hexokinase_2"/>
    <property type="match status" value="1"/>
</dbReference>
<comment type="pathway">
    <text evidence="1">Carbohydrate degradation; glycolysis; D-glyceraldehyde 3-phosphate and glycerone phosphate from D-glucose: step 1/4.</text>
</comment>
<sequence length="471" mass="52319">MATATLDPFKLLNLENVTQEQASALEVITQQFTISTQKITEIIQHYVSEMHKGLEKSGQTLAMIPSFVIGRPTGKEVGTVLALDLGGTNFRVCLIEFKEGNERIVGQQKYRVAEELKTGKATELFDFIADCVGKFLQEIGYAKKNEILDLGFTFSFPVELTAINKGTLKQWTKGFEAEGAVGKDVVEMMQDSFNRKQIPARVVALINDTVGTLLAHAYKYPNALVGVILGTGTNGAYFEKISNIKKLGTFKSKSEEMIVNMEWGGYDNERKVLPITMFDNKLDRESINPRAYLFEKLISGMYLGEIVRNIIIYLIDRDLLFKDVPISHSTFKKINEQWGFDTAWISKIESDQSTNLDETKEIFEKHLNIGSTSLTDRQITKRICQLVGIRAARLSAAGLASVITHRDAIKTECSIGIDGSLFEFYPKFDQRLKSTLYEILGPDADNIHLGLAKDGSGVGAALAAMLAVKNA</sequence>
<feature type="domain" description="Hexokinase N-terminal" evidence="13">
    <location>
        <begin position="25"/>
        <end position="218"/>
    </location>
</feature>
<dbReference type="InterPro" id="IPR043129">
    <property type="entry name" value="ATPase_NBD"/>
</dbReference>
<dbReference type="AlphaFoldDB" id="A0A9N8VFT2"/>
<dbReference type="GO" id="GO:0005829">
    <property type="term" value="C:cytosol"/>
    <property type="evidence" value="ECO:0007669"/>
    <property type="project" value="TreeGrafter"/>
</dbReference>
<dbReference type="PRINTS" id="PR00475">
    <property type="entry name" value="HEXOKINASE"/>
</dbReference>
<organism evidence="15 16">
    <name type="scientific">Ambispora leptoticha</name>
    <dbReference type="NCBI Taxonomy" id="144679"/>
    <lineage>
        <taxon>Eukaryota</taxon>
        <taxon>Fungi</taxon>
        <taxon>Fungi incertae sedis</taxon>
        <taxon>Mucoromycota</taxon>
        <taxon>Glomeromycotina</taxon>
        <taxon>Glomeromycetes</taxon>
        <taxon>Archaeosporales</taxon>
        <taxon>Ambisporaceae</taxon>
        <taxon>Ambispora</taxon>
    </lineage>
</organism>
<dbReference type="InterPro" id="IPR022673">
    <property type="entry name" value="Hexokinase_C"/>
</dbReference>
<dbReference type="EMBL" id="CAJVPS010000078">
    <property type="protein sequence ID" value="CAG8448868.1"/>
    <property type="molecule type" value="Genomic_DNA"/>
</dbReference>
<dbReference type="GO" id="GO:0004340">
    <property type="term" value="F:glucokinase activity"/>
    <property type="evidence" value="ECO:0007669"/>
    <property type="project" value="TreeGrafter"/>
</dbReference>
<reference evidence="15" key="1">
    <citation type="submission" date="2021-06" db="EMBL/GenBank/DDBJ databases">
        <authorList>
            <person name="Kallberg Y."/>
            <person name="Tangrot J."/>
            <person name="Rosling A."/>
        </authorList>
    </citation>
    <scope>NUCLEOTIDE SEQUENCE</scope>
    <source>
        <strain evidence="15">FL130A</strain>
    </source>
</reference>
<comment type="catalytic activity">
    <reaction evidence="9">
        <text>a D-hexose + ATP = a D-hexose 6-phosphate + ADP + H(+)</text>
        <dbReference type="Rhea" id="RHEA:22740"/>
        <dbReference type="ChEBI" id="CHEBI:4194"/>
        <dbReference type="ChEBI" id="CHEBI:15378"/>
        <dbReference type="ChEBI" id="CHEBI:30616"/>
        <dbReference type="ChEBI" id="CHEBI:229467"/>
        <dbReference type="ChEBI" id="CHEBI:456216"/>
        <dbReference type="EC" id="2.7.1.1"/>
    </reaction>
    <physiologicalReaction direction="left-to-right" evidence="9">
        <dbReference type="Rhea" id="RHEA:22741"/>
    </physiologicalReaction>
</comment>
<keyword evidence="5 12" id="KW-0547">Nucleotide-binding</keyword>
<evidence type="ECO:0000256" key="10">
    <source>
        <dbReference type="ARBA" id="ARBA00047905"/>
    </source>
</evidence>
<dbReference type="PROSITE" id="PS00378">
    <property type="entry name" value="HEXOKINASE_1"/>
    <property type="match status" value="1"/>
</dbReference>
<evidence type="ECO:0000256" key="6">
    <source>
        <dbReference type="ARBA" id="ARBA00022777"/>
    </source>
</evidence>